<feature type="domain" description="RFX1-4/6/8-like BCD" evidence="1">
    <location>
        <begin position="91"/>
        <end position="261"/>
    </location>
</feature>
<name>A0A2K5WJF7_MACFA</name>
<evidence type="ECO:0000313" key="2">
    <source>
        <dbReference type="Ensembl" id="ENSMFAP00000037177.2"/>
    </source>
</evidence>
<dbReference type="PANTHER" id="PTHR12619:SF31">
    <property type="entry name" value="TRANSCRIPTION FACTOR RFX4"/>
    <property type="match status" value="1"/>
</dbReference>
<accession>A0A2K5WJF7</accession>
<dbReference type="GeneTree" id="ENSGT00950000183132"/>
<dbReference type="InterPro" id="IPR057321">
    <property type="entry name" value="RFX1-4/6/8-like_BCD"/>
</dbReference>
<dbReference type="AlphaFoldDB" id="A0A2K5WJF7"/>
<dbReference type="GO" id="GO:0000981">
    <property type="term" value="F:DNA-binding transcription factor activity, RNA polymerase II-specific"/>
    <property type="evidence" value="ECO:0007669"/>
    <property type="project" value="TreeGrafter"/>
</dbReference>
<dbReference type="Bgee" id="ENSMFAG00000038425">
    <property type="expression patterns" value="Expressed in heart and 13 other cell types or tissues"/>
</dbReference>
<dbReference type="Ensembl" id="ENSMFAT00000011427.2">
    <property type="protein sequence ID" value="ENSMFAP00000037177.2"/>
    <property type="gene ID" value="ENSMFAG00000038425.2"/>
</dbReference>
<reference evidence="2 3" key="1">
    <citation type="submission" date="2013-03" db="EMBL/GenBank/DDBJ databases">
        <authorList>
            <person name="Warren W."/>
            <person name="Wilson R.K."/>
        </authorList>
    </citation>
    <scope>NUCLEOTIDE SEQUENCE</scope>
</reference>
<dbReference type="PANTHER" id="PTHR12619">
    <property type="entry name" value="RFX TRANSCRIPTION FACTOR FAMILY"/>
    <property type="match status" value="1"/>
</dbReference>
<protein>
    <submittedName>
        <fullName evidence="2">RNA polymerase III subunit B</fullName>
    </submittedName>
</protein>
<organism evidence="2 3">
    <name type="scientific">Macaca fascicularis</name>
    <name type="common">Crab-eating macaque</name>
    <name type="synonym">Cynomolgus monkey</name>
    <dbReference type="NCBI Taxonomy" id="9541"/>
    <lineage>
        <taxon>Eukaryota</taxon>
        <taxon>Metazoa</taxon>
        <taxon>Chordata</taxon>
        <taxon>Craniata</taxon>
        <taxon>Vertebrata</taxon>
        <taxon>Euteleostomi</taxon>
        <taxon>Mammalia</taxon>
        <taxon>Eutheria</taxon>
        <taxon>Euarchontoglires</taxon>
        <taxon>Primates</taxon>
        <taxon>Haplorrhini</taxon>
        <taxon>Catarrhini</taxon>
        <taxon>Cercopithecidae</taxon>
        <taxon>Cercopithecinae</taxon>
        <taxon>Macaca</taxon>
    </lineage>
</organism>
<sequence length="331" mass="37624">RHERSSTNGKFFIPSLYHYYGIAVKESSQYYDVMYSKKGAAWVSETGKKEVSKQTVAYSPRSKLGTLLPEFPNVKDLNLPASLPEEKVSTFIMMYRTHCQRILDTVIRANFDEVQSFLLHFWQGMPPHMLPVLGSSTVVNIVGVCDSILYKAISGVLMPTVLQALPDSLTQVIRKFAKQLDEWLKVALHDLPENLRNIKFELSRRFSQILRRQTSLNHLCQASRTVIHSADITFQMLEDWRNVDLNSITKQTLYTMEDSRYQFIPTERNMDTREAITMGAMATSILTPCRASIQPSLMTQPSPGHSTMPLTTGALHRPSWSLVRTGLSTSF</sequence>
<dbReference type="VEuPathDB" id="HostDB:ENSMFAG00000037762"/>
<dbReference type="GO" id="GO:0000978">
    <property type="term" value="F:RNA polymerase II cis-regulatory region sequence-specific DNA binding"/>
    <property type="evidence" value="ECO:0007669"/>
    <property type="project" value="TreeGrafter"/>
</dbReference>
<reference evidence="2" key="3">
    <citation type="submission" date="2025-09" db="UniProtKB">
        <authorList>
            <consortium name="Ensembl"/>
        </authorList>
    </citation>
    <scope>IDENTIFICATION</scope>
</reference>
<dbReference type="Pfam" id="PF25340">
    <property type="entry name" value="BCD_RFX"/>
    <property type="match status" value="1"/>
</dbReference>
<reference evidence="2" key="2">
    <citation type="submission" date="2025-08" db="UniProtKB">
        <authorList>
            <consortium name="Ensembl"/>
        </authorList>
    </citation>
    <scope>IDENTIFICATION</scope>
</reference>
<keyword evidence="3" id="KW-1185">Reference proteome</keyword>
<evidence type="ECO:0000313" key="3">
    <source>
        <dbReference type="Proteomes" id="UP000233100"/>
    </source>
</evidence>
<gene>
    <name evidence="2" type="primary">POLR3B</name>
</gene>
<evidence type="ECO:0000259" key="1">
    <source>
        <dbReference type="Pfam" id="PF25340"/>
    </source>
</evidence>
<proteinExistence type="predicted"/>
<dbReference type="InterPro" id="IPR039779">
    <property type="entry name" value="RFX-like"/>
</dbReference>
<dbReference type="Proteomes" id="UP000233100">
    <property type="component" value="Chromosome 11"/>
</dbReference>